<keyword evidence="3" id="KW-1185">Reference proteome</keyword>
<sequence length="543" mass="55960">MHESEPGSRPADDPVPTALAPKPAVRAMLEARSVAVVGASGRPNSLGSRLVAGLLGSPSRPEVHLVNPRYEQIAGRPCQPSLADIPGPVDLVALAVGDAGLEEQLALAASRGDRAAVIFASAFGDGRRERLAATARDAGMAVCGAACMGFINPGAGLRAVGYLEPDPLPAGPVALVTHSGSAFSALLRADRRIGWTLAVSSGQELVTSTADYLEYALATGRTEVIALLVETLRDAPRVRQVLAAATRAGVPSVALAVGASPGGRAMVEAHSGALAGDDATWEALCEATGTVRVRDLGEMTDTLELLCAGRRPRRRQGSGDGGRIAAVHDSGAERAHLVDVAQRVGIGFSRISAATSGRLASVLDEGLEPGNPLDVWGTGADATATFRESLVALADDPDTDVTLLCVDLVPELERDDSYEDAAGEAWERTSAPLAVLSNLPSAIDRATARRLRARGIPVLEGTESGLRAVGHLIGLERGRARASVPPLMVEPARRDRWLARLGRPEPFSTAEGLALLADYGLPGPRAVAVADADAAHAAAAGIG</sequence>
<dbReference type="Gene3D" id="3.40.50.720">
    <property type="entry name" value="NAD(P)-binding Rossmann-like Domain"/>
    <property type="match status" value="1"/>
</dbReference>
<feature type="domain" description="CoA-binding" evidence="1">
    <location>
        <begin position="28"/>
        <end position="123"/>
    </location>
</feature>
<gene>
    <name evidence="2" type="ORF">GHK86_13515</name>
</gene>
<dbReference type="Gene3D" id="3.40.50.261">
    <property type="entry name" value="Succinyl-CoA synthetase domains"/>
    <property type="match status" value="2"/>
</dbReference>
<dbReference type="Pfam" id="PF13607">
    <property type="entry name" value="Succ_CoA_lig"/>
    <property type="match status" value="1"/>
</dbReference>
<protein>
    <submittedName>
        <fullName evidence="2">CoA-binding protein</fullName>
    </submittedName>
</protein>
<evidence type="ECO:0000313" key="2">
    <source>
        <dbReference type="EMBL" id="MST33730.1"/>
    </source>
</evidence>
<dbReference type="SUPFAM" id="SSF51735">
    <property type="entry name" value="NAD(P)-binding Rossmann-fold domains"/>
    <property type="match status" value="1"/>
</dbReference>
<dbReference type="PANTHER" id="PTHR42793:SF1">
    <property type="entry name" value="PEPTIDYL-LYSINE N-ACETYLTRANSFERASE PATZ"/>
    <property type="match status" value="1"/>
</dbReference>
<dbReference type="InterPro" id="IPR032875">
    <property type="entry name" value="Succ_CoA_lig_flav_dom"/>
</dbReference>
<evidence type="ECO:0000313" key="3">
    <source>
        <dbReference type="Proteomes" id="UP000437736"/>
    </source>
</evidence>
<dbReference type="EMBL" id="WJHE01000703">
    <property type="protein sequence ID" value="MST33730.1"/>
    <property type="molecule type" value="Genomic_DNA"/>
</dbReference>
<feature type="non-terminal residue" evidence="2">
    <location>
        <position position="543"/>
    </location>
</feature>
<reference evidence="2 3" key="1">
    <citation type="submission" date="2019-11" db="EMBL/GenBank/DDBJ databases">
        <title>Acidiferrimicrobium australis gen. nov., sp. nov., an acidophilic and obligately heterotrophic, member of the Actinobacteria that catalyses dissimilatory oxido- reduction of iron isolated from metal-rich acidic water in Chile.</title>
        <authorList>
            <person name="Gonzalez D."/>
            <person name="Huber K."/>
            <person name="Hedrich S."/>
            <person name="Rojas-Villalobos C."/>
            <person name="Quatrini R."/>
            <person name="Dinamarca M.A."/>
            <person name="Schwarz A."/>
            <person name="Canales C."/>
            <person name="Nancucheo I."/>
        </authorList>
    </citation>
    <scope>NUCLEOTIDE SEQUENCE [LARGE SCALE GENOMIC DNA]</scope>
    <source>
        <strain evidence="2 3">USS-CCA1</strain>
    </source>
</reference>
<dbReference type="PANTHER" id="PTHR42793">
    <property type="entry name" value="COA BINDING DOMAIN CONTAINING PROTEIN"/>
    <property type="match status" value="1"/>
</dbReference>
<comment type="caution">
    <text evidence="2">The sequence shown here is derived from an EMBL/GenBank/DDBJ whole genome shotgun (WGS) entry which is preliminary data.</text>
</comment>
<dbReference type="InterPro" id="IPR003781">
    <property type="entry name" value="CoA-bd"/>
</dbReference>
<accession>A0ABW9QV43</accession>
<evidence type="ECO:0000259" key="1">
    <source>
        <dbReference type="SMART" id="SM00881"/>
    </source>
</evidence>
<dbReference type="SUPFAM" id="SSF52210">
    <property type="entry name" value="Succinyl-CoA synthetase domains"/>
    <property type="match status" value="2"/>
</dbReference>
<dbReference type="Proteomes" id="UP000437736">
    <property type="component" value="Unassembled WGS sequence"/>
</dbReference>
<dbReference type="InterPro" id="IPR016102">
    <property type="entry name" value="Succinyl-CoA_synth-like"/>
</dbReference>
<dbReference type="InterPro" id="IPR036291">
    <property type="entry name" value="NAD(P)-bd_dom_sf"/>
</dbReference>
<dbReference type="SMART" id="SM00881">
    <property type="entry name" value="CoA_binding"/>
    <property type="match status" value="1"/>
</dbReference>
<name>A0ABW9QV43_9ACTN</name>
<dbReference type="Pfam" id="PF13380">
    <property type="entry name" value="CoA_binding_2"/>
    <property type="match status" value="1"/>
</dbReference>
<proteinExistence type="predicted"/>
<organism evidence="2 3">
    <name type="scientific">Acidiferrimicrobium australe</name>
    <dbReference type="NCBI Taxonomy" id="2664430"/>
    <lineage>
        <taxon>Bacteria</taxon>
        <taxon>Bacillati</taxon>
        <taxon>Actinomycetota</taxon>
        <taxon>Acidimicrobiia</taxon>
        <taxon>Acidimicrobiales</taxon>
        <taxon>Acidimicrobiaceae</taxon>
        <taxon>Acidiferrimicrobium</taxon>
    </lineage>
</organism>